<sequence>MKNILENIPADLSSEHFLDLVNTPNVRIERIVSSGHSSPETGWYDQEEDEWVMVLEGAGTLEFEDGRVVTLNKGGFIHIPAHVRHRVSHTSEHGVTVWLAVFFTPAGHGAG</sequence>
<dbReference type="InterPro" id="IPR013096">
    <property type="entry name" value="Cupin_2"/>
</dbReference>
<accession>A0A1J4QCS0</accession>
<dbReference type="STRING" id="1414654.BFR47_06145"/>
<dbReference type="Pfam" id="PF07883">
    <property type="entry name" value="Cupin_2"/>
    <property type="match status" value="1"/>
</dbReference>
<keyword evidence="3" id="KW-1185">Reference proteome</keyword>
<protein>
    <submittedName>
        <fullName evidence="2">Cupin</fullName>
    </submittedName>
</protein>
<comment type="caution">
    <text evidence="2">The sequence shown here is derived from an EMBL/GenBank/DDBJ whole genome shotgun (WGS) entry which is preliminary data.</text>
</comment>
<dbReference type="SUPFAM" id="SSF51182">
    <property type="entry name" value="RmlC-like cupins"/>
    <property type="match status" value="1"/>
</dbReference>
<name>A0A1J4QCS0_9GAMM</name>
<dbReference type="AlphaFoldDB" id="A0A1J4QCS0"/>
<evidence type="ECO:0000313" key="2">
    <source>
        <dbReference type="EMBL" id="OIN04477.1"/>
    </source>
</evidence>
<organism evidence="2 3">
    <name type="scientific">Oceanisphaera psychrotolerans</name>
    <dbReference type="NCBI Taxonomy" id="1414654"/>
    <lineage>
        <taxon>Bacteria</taxon>
        <taxon>Pseudomonadati</taxon>
        <taxon>Pseudomonadota</taxon>
        <taxon>Gammaproteobacteria</taxon>
        <taxon>Aeromonadales</taxon>
        <taxon>Aeromonadaceae</taxon>
        <taxon>Oceanisphaera</taxon>
    </lineage>
</organism>
<feature type="domain" description="Cupin type-2" evidence="1">
    <location>
        <begin position="45"/>
        <end position="102"/>
    </location>
</feature>
<dbReference type="OrthoDB" id="9798585at2"/>
<proteinExistence type="predicted"/>
<gene>
    <name evidence="2" type="ORF">BFR47_06145</name>
</gene>
<dbReference type="CDD" id="cd06981">
    <property type="entry name" value="cupin_reut_a1446"/>
    <property type="match status" value="1"/>
</dbReference>
<dbReference type="RefSeq" id="WP_071473963.1">
    <property type="nucleotide sequence ID" value="NZ_MDKE01000068.1"/>
</dbReference>
<dbReference type="InterPro" id="IPR014710">
    <property type="entry name" value="RmlC-like_jellyroll"/>
</dbReference>
<evidence type="ECO:0000259" key="1">
    <source>
        <dbReference type="Pfam" id="PF07883"/>
    </source>
</evidence>
<dbReference type="EMBL" id="MDKE01000068">
    <property type="protein sequence ID" value="OIN04477.1"/>
    <property type="molecule type" value="Genomic_DNA"/>
</dbReference>
<reference evidence="2 3" key="1">
    <citation type="submission" date="2016-07" db="EMBL/GenBank/DDBJ databases">
        <title>Draft Genome Sequence of Oceanisphaera psychrotolerans, isolated from coastal sediment samples.</title>
        <authorList>
            <person name="Zhuo S."/>
            <person name="Ruan Z."/>
        </authorList>
    </citation>
    <scope>NUCLEOTIDE SEQUENCE [LARGE SCALE GENOMIC DNA]</scope>
    <source>
        <strain evidence="2 3">LAM-WHM-ZC</strain>
    </source>
</reference>
<evidence type="ECO:0000313" key="3">
    <source>
        <dbReference type="Proteomes" id="UP000243073"/>
    </source>
</evidence>
<dbReference type="Gene3D" id="2.60.120.10">
    <property type="entry name" value="Jelly Rolls"/>
    <property type="match status" value="1"/>
</dbReference>
<dbReference type="Proteomes" id="UP000243073">
    <property type="component" value="Unassembled WGS sequence"/>
</dbReference>
<dbReference type="InterPro" id="IPR011051">
    <property type="entry name" value="RmlC_Cupin_sf"/>
</dbReference>